<dbReference type="PROSITE" id="PS51257">
    <property type="entry name" value="PROKAR_LIPOPROTEIN"/>
    <property type="match status" value="1"/>
</dbReference>
<dbReference type="InterPro" id="IPR013078">
    <property type="entry name" value="His_Pase_superF_clade-1"/>
</dbReference>
<gene>
    <name evidence="1" type="ORF">SAMN05421540_103129</name>
</gene>
<name>A0A1H3YFF3_9FLAO</name>
<keyword evidence="2" id="KW-1185">Reference proteome</keyword>
<dbReference type="Proteomes" id="UP000198820">
    <property type="component" value="Unassembled WGS sequence"/>
</dbReference>
<dbReference type="SUPFAM" id="SSF53254">
    <property type="entry name" value="Phosphoglycerate mutase-like"/>
    <property type="match status" value="1"/>
</dbReference>
<dbReference type="RefSeq" id="WP_093240579.1">
    <property type="nucleotide sequence ID" value="NZ_FNQF01000003.1"/>
</dbReference>
<sequence>MKKILLLCLLTLISFSCKKDKKESADEKVTKKEVAQFPFEVPKNRTKQETIYYIIRHAEKNTSDPKDEDPFLTEQGIKRANDWADYFKDKNIEQIFSSQYKRTTQTAIPTASLKQLNIKDYDSNAERIYTKYFWLQTYGKVNLIVGHSNTNPRIVNEILGYSKYDDIDKSVHDKVFKVVITKDLKIQDEILFRSEK</sequence>
<organism evidence="1 2">
    <name type="scientific">Psychroflexus halocasei</name>
    <dbReference type="NCBI Taxonomy" id="908615"/>
    <lineage>
        <taxon>Bacteria</taxon>
        <taxon>Pseudomonadati</taxon>
        <taxon>Bacteroidota</taxon>
        <taxon>Flavobacteriia</taxon>
        <taxon>Flavobacteriales</taxon>
        <taxon>Flavobacteriaceae</taxon>
        <taxon>Psychroflexus</taxon>
    </lineage>
</organism>
<dbReference type="CDD" id="cd07067">
    <property type="entry name" value="HP_PGM_like"/>
    <property type="match status" value="1"/>
</dbReference>
<evidence type="ECO:0000313" key="1">
    <source>
        <dbReference type="EMBL" id="SEA10277.1"/>
    </source>
</evidence>
<reference evidence="1 2" key="1">
    <citation type="submission" date="2016-10" db="EMBL/GenBank/DDBJ databases">
        <authorList>
            <person name="de Groot N.N."/>
        </authorList>
    </citation>
    <scope>NUCLEOTIDE SEQUENCE [LARGE SCALE GENOMIC DNA]</scope>
    <source>
        <strain evidence="1 2">DSM 23581</strain>
    </source>
</reference>
<accession>A0A1H3YFF3</accession>
<dbReference type="Gene3D" id="3.40.50.1240">
    <property type="entry name" value="Phosphoglycerate mutase-like"/>
    <property type="match status" value="1"/>
</dbReference>
<proteinExistence type="predicted"/>
<dbReference type="Pfam" id="PF00300">
    <property type="entry name" value="His_Phos_1"/>
    <property type="match status" value="1"/>
</dbReference>
<dbReference type="STRING" id="908615.SAMN05421540_103129"/>
<evidence type="ECO:0000313" key="2">
    <source>
        <dbReference type="Proteomes" id="UP000198820"/>
    </source>
</evidence>
<dbReference type="AlphaFoldDB" id="A0A1H3YFF3"/>
<protein>
    <submittedName>
        <fullName evidence="1">Histidine phosphatase superfamily (Branch 1)</fullName>
    </submittedName>
</protein>
<dbReference type="EMBL" id="FNQF01000003">
    <property type="protein sequence ID" value="SEA10277.1"/>
    <property type="molecule type" value="Genomic_DNA"/>
</dbReference>
<dbReference type="InterPro" id="IPR029033">
    <property type="entry name" value="His_PPase_superfam"/>
</dbReference>